<feature type="transmembrane region" description="Helical" evidence="1">
    <location>
        <begin position="7"/>
        <end position="25"/>
    </location>
</feature>
<dbReference type="SUPFAM" id="SSF48317">
    <property type="entry name" value="Acid phosphatase/Vanadium-dependent haloperoxidase"/>
    <property type="match status" value="1"/>
</dbReference>
<organism evidence="3 4">
    <name type="scientific">Erysipelothrix larvae</name>
    <dbReference type="NCBI Taxonomy" id="1514105"/>
    <lineage>
        <taxon>Bacteria</taxon>
        <taxon>Bacillati</taxon>
        <taxon>Bacillota</taxon>
        <taxon>Erysipelotrichia</taxon>
        <taxon>Erysipelotrichales</taxon>
        <taxon>Erysipelotrichaceae</taxon>
        <taxon>Erysipelothrix</taxon>
    </lineage>
</organism>
<dbReference type="EMBL" id="CP013213">
    <property type="protein sequence ID" value="AMC92828.1"/>
    <property type="molecule type" value="Genomic_DNA"/>
</dbReference>
<dbReference type="Proteomes" id="UP000063781">
    <property type="component" value="Chromosome"/>
</dbReference>
<feature type="transmembrane region" description="Helical" evidence="1">
    <location>
        <begin position="40"/>
        <end position="64"/>
    </location>
</feature>
<dbReference type="STRING" id="1514105.AOC36_02155"/>
<keyword evidence="1" id="KW-1133">Transmembrane helix</keyword>
<evidence type="ECO:0000259" key="2">
    <source>
        <dbReference type="SMART" id="SM00014"/>
    </source>
</evidence>
<evidence type="ECO:0000313" key="3">
    <source>
        <dbReference type="EMBL" id="AMC92828.1"/>
    </source>
</evidence>
<dbReference type="KEGG" id="erl:AOC36_02155"/>
<accession>A0A0X8GYM0</accession>
<evidence type="ECO:0000256" key="1">
    <source>
        <dbReference type="SAM" id="Phobius"/>
    </source>
</evidence>
<reference evidence="3 4" key="1">
    <citation type="submission" date="2015-10" db="EMBL/GenBank/DDBJ databases">
        <title>Erysipelothrix larvae sp. LV19 isolated from the larval gut of the rhinoceros beetle, Trypoxylus dichotomus.</title>
        <authorList>
            <person name="Lim S."/>
            <person name="Kim B.-C."/>
        </authorList>
    </citation>
    <scope>NUCLEOTIDE SEQUENCE [LARGE SCALE GENOMIC DNA]</scope>
    <source>
        <strain evidence="3 4">LV19</strain>
    </source>
</reference>
<dbReference type="InterPro" id="IPR000326">
    <property type="entry name" value="PAP2/HPO"/>
</dbReference>
<feature type="transmembrane region" description="Helical" evidence="1">
    <location>
        <begin position="140"/>
        <end position="161"/>
    </location>
</feature>
<name>A0A0X8GYM0_9FIRM</name>
<keyword evidence="1" id="KW-0472">Membrane</keyword>
<gene>
    <name evidence="3" type="ORF">AOC36_02155</name>
</gene>
<dbReference type="Gene3D" id="1.20.144.10">
    <property type="entry name" value="Phosphatidic acid phosphatase type 2/haloperoxidase"/>
    <property type="match status" value="1"/>
</dbReference>
<keyword evidence="4" id="KW-1185">Reference proteome</keyword>
<dbReference type="OrthoDB" id="1653251at2"/>
<dbReference type="SMART" id="SM00014">
    <property type="entry name" value="acidPPc"/>
    <property type="match status" value="1"/>
</dbReference>
<protein>
    <recommendedName>
        <fullName evidence="2">Phosphatidic acid phosphatase type 2/haloperoxidase domain-containing protein</fullName>
    </recommendedName>
</protein>
<feature type="transmembrane region" description="Helical" evidence="1">
    <location>
        <begin position="206"/>
        <end position="224"/>
    </location>
</feature>
<feature type="transmembrane region" description="Helical" evidence="1">
    <location>
        <begin position="236"/>
        <end position="255"/>
    </location>
</feature>
<dbReference type="InterPro" id="IPR036938">
    <property type="entry name" value="PAP2/HPO_sf"/>
</dbReference>
<evidence type="ECO:0000313" key="4">
    <source>
        <dbReference type="Proteomes" id="UP000063781"/>
    </source>
</evidence>
<sequence>MKAYKGNFQILSVILIALMFIGSLWDYQISQAIFNIENPIAVFLAAYGQMPASLMMSIGGTLLIVGSEKKLGIGTILQVLVGIVFNAFGLFMASHEPTMYYPNASFMMVVIINIVLFVCVNALILRLLNTGDKKQLRNYGWFLIFIVFFQILLINGIKVLWGRPRMRLIASNPDATFQNWWIIGSDLKDKLMPTGVISEEFKSFPSGHTASAACIFGLCILPYLNTSLTKYKNGFFWSCVGITLVIAFSRLVMGAHFLTDVTMGFTVFVVVFIVGHQLFYSDKKI</sequence>
<feature type="domain" description="Phosphatidic acid phosphatase type 2/haloperoxidase" evidence="2">
    <location>
        <begin position="139"/>
        <end position="276"/>
    </location>
</feature>
<feature type="transmembrane region" description="Helical" evidence="1">
    <location>
        <begin position="71"/>
        <end position="93"/>
    </location>
</feature>
<feature type="transmembrane region" description="Helical" evidence="1">
    <location>
        <begin position="261"/>
        <end position="280"/>
    </location>
</feature>
<proteinExistence type="predicted"/>
<keyword evidence="1" id="KW-0812">Transmembrane</keyword>
<dbReference type="AlphaFoldDB" id="A0A0X8GYM0"/>
<feature type="transmembrane region" description="Helical" evidence="1">
    <location>
        <begin position="105"/>
        <end position="128"/>
    </location>
</feature>
<dbReference type="Pfam" id="PF01569">
    <property type="entry name" value="PAP2"/>
    <property type="match status" value="1"/>
</dbReference>
<dbReference type="RefSeq" id="WP_067630770.1">
    <property type="nucleotide sequence ID" value="NZ_CP013213.1"/>
</dbReference>